<dbReference type="AlphaFoldDB" id="A0A140GPX6"/>
<sequence length="79" mass="9759">MRKFMRLSEKDKKCIKIIYRNGLNLKEIEKLLNNDFSKDAIQKHIYRHLKEFRNEHIINRALNKNKLKKEFKNIIKNNF</sequence>
<dbReference type="SUPFAM" id="SSF88659">
    <property type="entry name" value="Sigma3 and sigma4 domains of RNA polymerase sigma factors"/>
    <property type="match status" value="1"/>
</dbReference>
<proteinExistence type="predicted"/>
<dbReference type="InterPro" id="IPR013324">
    <property type="entry name" value="RNA_pol_sigma_r3/r4-like"/>
</dbReference>
<evidence type="ECO:0000313" key="1">
    <source>
        <dbReference type="EMBL" id="AMN30585.1"/>
    </source>
</evidence>
<reference evidence="1 2" key="1">
    <citation type="journal article" date="2016" name="PLoS ONE">
        <title>Plasmid Characterization and Chromosome Analysis of Two netF+ Clostridium perfringens Isolates Associated with Foal and Canine Necrotizing Enteritis.</title>
        <authorList>
            <person name="Mehdizadeh Gohari I."/>
            <person name="Kropinski A.M."/>
            <person name="Weese S.J."/>
            <person name="Parreira V.R."/>
            <person name="Whitehead A.E."/>
            <person name="Boerlin P."/>
            <person name="Prescott J.F."/>
        </authorList>
    </citation>
    <scope>NUCLEOTIDE SEQUENCE [LARGE SCALE GENOMIC DNA]</scope>
    <source>
        <strain evidence="1 2">JP838</strain>
        <plasmid evidence="2">Plasmid pJFP838C</plasmid>
    </source>
</reference>
<dbReference type="PATRIC" id="fig|1502.177.peg.3705"/>
<evidence type="ECO:0000313" key="2">
    <source>
        <dbReference type="Proteomes" id="UP000070260"/>
    </source>
</evidence>
<organism evidence="1 2">
    <name type="scientific">Clostridium perfringens</name>
    <dbReference type="NCBI Taxonomy" id="1502"/>
    <lineage>
        <taxon>Bacteria</taxon>
        <taxon>Bacillati</taxon>
        <taxon>Bacillota</taxon>
        <taxon>Clostridia</taxon>
        <taxon>Eubacteriales</taxon>
        <taxon>Clostridiaceae</taxon>
        <taxon>Clostridium</taxon>
    </lineage>
</organism>
<protein>
    <submittedName>
        <fullName evidence="1">Uncharacterized protein</fullName>
    </submittedName>
</protein>
<dbReference type="EMBL" id="CP013040">
    <property type="protein sequence ID" value="AMN30585.1"/>
    <property type="molecule type" value="Genomic_DNA"/>
</dbReference>
<dbReference type="Proteomes" id="UP000070260">
    <property type="component" value="Plasmid pJFP838C"/>
</dbReference>
<name>A0A140GPX6_CLOPF</name>
<geneLocation type="plasmid" evidence="1 2">
    <name>pJFP838C</name>
</geneLocation>
<accession>A0A140GPX6</accession>
<keyword evidence="1" id="KW-0614">Plasmid</keyword>
<dbReference type="RefSeq" id="WP_283697689.1">
    <property type="nucleotide sequence ID" value="NZ_CATNZO010000003.1"/>
</dbReference>
<gene>
    <name evidence="1" type="ORF">JFP838_pC0003</name>
</gene>